<dbReference type="InterPro" id="IPR036890">
    <property type="entry name" value="HATPase_C_sf"/>
</dbReference>
<dbReference type="GO" id="GO:0004674">
    <property type="term" value="F:protein serine/threonine kinase activity"/>
    <property type="evidence" value="ECO:0007669"/>
    <property type="project" value="UniProtKB-KW"/>
</dbReference>
<keyword evidence="1" id="KW-0723">Serine/threonine-protein kinase</keyword>
<evidence type="ECO:0000256" key="1">
    <source>
        <dbReference type="ARBA" id="ARBA00022527"/>
    </source>
</evidence>
<gene>
    <name evidence="4" type="ORF">ISM_10161</name>
</gene>
<keyword evidence="1" id="KW-0418">Kinase</keyword>
<dbReference type="PANTHER" id="PTHR35526">
    <property type="entry name" value="ANTI-SIGMA-F FACTOR RSBW-RELATED"/>
    <property type="match status" value="1"/>
</dbReference>
<dbReference type="SUPFAM" id="SSF55874">
    <property type="entry name" value="ATPase domain of HSP90 chaperone/DNA topoisomerase II/histidine kinase"/>
    <property type="match status" value="1"/>
</dbReference>
<dbReference type="AlphaFoldDB" id="A3SQS0"/>
<feature type="domain" description="Histidine kinase/HSP90-like ATPase" evidence="3">
    <location>
        <begin position="15"/>
        <end position="141"/>
    </location>
</feature>
<dbReference type="InterPro" id="IPR050267">
    <property type="entry name" value="Anti-sigma-factor_SerPK"/>
</dbReference>
<dbReference type="PANTHER" id="PTHR35526:SF3">
    <property type="entry name" value="ANTI-SIGMA-F FACTOR RSBW"/>
    <property type="match status" value="1"/>
</dbReference>
<dbReference type="HOGENOM" id="CLU_090336_24_0_5"/>
<protein>
    <submittedName>
        <fullName evidence="4">Anti-sigma B factor, putative</fullName>
    </submittedName>
</protein>
<proteinExistence type="predicted"/>
<name>A3SQS0_ROSNI</name>
<sequence length="155" mass="17243">MTDQSDPIGFALALRANPLAVRTALADTRGWLASRRLTEAFCSTVEIAVAEALNNVVEHAYYRRREAGFSLVARPFGDILYIEIRDKGHAMPDHRLPDTPPPEPGEDRASLPEGGFGWHLIRSLADTLTYRREGEENCLILGFTISPETRLPRDG</sequence>
<keyword evidence="5" id="KW-1185">Reference proteome</keyword>
<dbReference type="RefSeq" id="WP_009814042.1">
    <property type="nucleotide sequence ID" value="NZ_CH724156.1"/>
</dbReference>
<accession>A3SQS0</accession>
<reference evidence="4 5" key="1">
    <citation type="submission" date="2005-12" db="EMBL/GenBank/DDBJ databases">
        <authorList>
            <person name="Moran M.A."/>
            <person name="Ferriera S."/>
            <person name="Johnson J."/>
            <person name="Kravitz S."/>
            <person name="Halpern A."/>
            <person name="Remington K."/>
            <person name="Beeson K."/>
            <person name="Tran B."/>
            <person name="Rogers Y.-H."/>
            <person name="Friedman R."/>
            <person name="Venter J.C."/>
        </authorList>
    </citation>
    <scope>NUCLEOTIDE SEQUENCE [LARGE SCALE GENOMIC DNA]</scope>
    <source>
        <strain evidence="5">ATCC BAA-591 / DSM 15170 / ISM</strain>
    </source>
</reference>
<evidence type="ECO:0000313" key="5">
    <source>
        <dbReference type="Proteomes" id="UP000005954"/>
    </source>
</evidence>
<dbReference type="Proteomes" id="UP000005954">
    <property type="component" value="Unassembled WGS sequence"/>
</dbReference>
<dbReference type="STRING" id="89187.ISM_10161"/>
<dbReference type="Gene3D" id="3.30.565.10">
    <property type="entry name" value="Histidine kinase-like ATPase, C-terminal domain"/>
    <property type="match status" value="1"/>
</dbReference>
<dbReference type="Pfam" id="PF13581">
    <property type="entry name" value="HATPase_c_2"/>
    <property type="match status" value="1"/>
</dbReference>
<comment type="caution">
    <text evidence="4">The sequence shown here is derived from an EMBL/GenBank/DDBJ whole genome shotgun (WGS) entry which is preliminary data.</text>
</comment>
<dbReference type="EMBL" id="AALY01000003">
    <property type="protein sequence ID" value="EAP75479.1"/>
    <property type="molecule type" value="Genomic_DNA"/>
</dbReference>
<evidence type="ECO:0000256" key="2">
    <source>
        <dbReference type="SAM" id="MobiDB-lite"/>
    </source>
</evidence>
<evidence type="ECO:0000259" key="3">
    <source>
        <dbReference type="Pfam" id="PF13581"/>
    </source>
</evidence>
<dbReference type="eggNOG" id="COG2172">
    <property type="taxonomic scope" value="Bacteria"/>
</dbReference>
<keyword evidence="1" id="KW-0808">Transferase</keyword>
<evidence type="ECO:0000313" key="4">
    <source>
        <dbReference type="EMBL" id="EAP75479.1"/>
    </source>
</evidence>
<dbReference type="InterPro" id="IPR003594">
    <property type="entry name" value="HATPase_dom"/>
</dbReference>
<dbReference type="CDD" id="cd16936">
    <property type="entry name" value="HATPase_RsbW-like"/>
    <property type="match status" value="1"/>
</dbReference>
<dbReference type="OrthoDB" id="9792240at2"/>
<organism evidence="4 5">
    <name type="scientific">Roseovarius nubinhibens (strain ATCC BAA-591 / DSM 15170 / ISM)</name>
    <dbReference type="NCBI Taxonomy" id="89187"/>
    <lineage>
        <taxon>Bacteria</taxon>
        <taxon>Pseudomonadati</taxon>
        <taxon>Pseudomonadota</taxon>
        <taxon>Alphaproteobacteria</taxon>
        <taxon>Rhodobacterales</taxon>
        <taxon>Roseobacteraceae</taxon>
        <taxon>Roseovarius</taxon>
    </lineage>
</organism>
<feature type="region of interest" description="Disordered" evidence="2">
    <location>
        <begin position="91"/>
        <end position="113"/>
    </location>
</feature>